<dbReference type="InParanoid" id="A0A165BG14"/>
<dbReference type="Proteomes" id="UP000077266">
    <property type="component" value="Unassembled WGS sequence"/>
</dbReference>
<evidence type="ECO:0000313" key="2">
    <source>
        <dbReference type="Proteomes" id="UP000077266"/>
    </source>
</evidence>
<keyword evidence="2" id="KW-1185">Reference proteome</keyword>
<protein>
    <submittedName>
        <fullName evidence="1">Uncharacterized protein</fullName>
    </submittedName>
</protein>
<evidence type="ECO:0000313" key="1">
    <source>
        <dbReference type="EMBL" id="KZV80571.1"/>
    </source>
</evidence>
<organism evidence="1 2">
    <name type="scientific">Exidia glandulosa HHB12029</name>
    <dbReference type="NCBI Taxonomy" id="1314781"/>
    <lineage>
        <taxon>Eukaryota</taxon>
        <taxon>Fungi</taxon>
        <taxon>Dikarya</taxon>
        <taxon>Basidiomycota</taxon>
        <taxon>Agaricomycotina</taxon>
        <taxon>Agaricomycetes</taxon>
        <taxon>Auriculariales</taxon>
        <taxon>Exidiaceae</taxon>
        <taxon>Exidia</taxon>
    </lineage>
</organism>
<proteinExistence type="predicted"/>
<name>A0A165BG14_EXIGL</name>
<dbReference type="AlphaFoldDB" id="A0A165BG14"/>
<dbReference type="EMBL" id="KV426469">
    <property type="protein sequence ID" value="KZV80571.1"/>
    <property type="molecule type" value="Genomic_DNA"/>
</dbReference>
<reference evidence="1 2" key="1">
    <citation type="journal article" date="2016" name="Mol. Biol. Evol.">
        <title>Comparative Genomics of Early-Diverging Mushroom-Forming Fungi Provides Insights into the Origins of Lignocellulose Decay Capabilities.</title>
        <authorList>
            <person name="Nagy L.G."/>
            <person name="Riley R."/>
            <person name="Tritt A."/>
            <person name="Adam C."/>
            <person name="Daum C."/>
            <person name="Floudas D."/>
            <person name="Sun H."/>
            <person name="Yadav J.S."/>
            <person name="Pangilinan J."/>
            <person name="Larsson K.H."/>
            <person name="Matsuura K."/>
            <person name="Barry K."/>
            <person name="Labutti K."/>
            <person name="Kuo R."/>
            <person name="Ohm R.A."/>
            <person name="Bhattacharya S.S."/>
            <person name="Shirouzu T."/>
            <person name="Yoshinaga Y."/>
            <person name="Martin F.M."/>
            <person name="Grigoriev I.V."/>
            <person name="Hibbett D.S."/>
        </authorList>
    </citation>
    <scope>NUCLEOTIDE SEQUENCE [LARGE SCALE GENOMIC DNA]</scope>
    <source>
        <strain evidence="1 2">HHB12029</strain>
    </source>
</reference>
<accession>A0A165BG14</accession>
<sequence>MADPVGLASLGLDGVKGAFKHRKQIRTRQRDINALSIALDQAHITLTTLNESPELSAAHEAILAPLIDEGVLFLNTVATRKPYHSAMRKYLQPERDSTEAQRLLAAFNAAPGQIKLLSIETKLRQSETQLQANNIPETLKEFGVQQQTILRMSRIVFLSNLFF</sequence>
<gene>
    <name evidence="1" type="ORF">EXIGLDRAFT_756174</name>
</gene>